<feature type="region of interest" description="Disordered" evidence="1">
    <location>
        <begin position="174"/>
        <end position="213"/>
    </location>
</feature>
<feature type="non-terminal residue" evidence="3">
    <location>
        <position position="213"/>
    </location>
</feature>
<accession>A0A433CLU4</accession>
<evidence type="ECO:0000313" key="4">
    <source>
        <dbReference type="Proteomes" id="UP000268093"/>
    </source>
</evidence>
<evidence type="ECO:0008006" key="5">
    <source>
        <dbReference type="Google" id="ProtNLM"/>
    </source>
</evidence>
<dbReference type="AlphaFoldDB" id="A0A433CLU4"/>
<feature type="chain" id="PRO_5019308610" description="Secreted protein" evidence="2">
    <location>
        <begin position="26"/>
        <end position="213"/>
    </location>
</feature>
<evidence type="ECO:0000256" key="1">
    <source>
        <dbReference type="SAM" id="MobiDB-lite"/>
    </source>
</evidence>
<name>A0A433CLU4_9FUNG</name>
<sequence>MKFSLFDILALAPVLFFVTLGNCQGDGSTSIEQYPSAPDSNWPPQDSSSFTDNSDGGVFKRGNDYSNATIDNQIESHRKYRKQFPLALRDYFGLPLTSPGPRVPYKGGNVLNQRVNLYYILYGDDWTCEQQNLLKYHGKYISGTSWWNITQLPNAQNQRAGGGHLIVKAVVNKRTCPPPSEHTHPRPPPSKHTHTHPPPSKHTYTHTSEHTQH</sequence>
<evidence type="ECO:0000256" key="2">
    <source>
        <dbReference type="SAM" id="SignalP"/>
    </source>
</evidence>
<evidence type="ECO:0000313" key="3">
    <source>
        <dbReference type="EMBL" id="RUP39557.1"/>
    </source>
</evidence>
<comment type="caution">
    <text evidence="3">The sequence shown here is derived from an EMBL/GenBank/DDBJ whole genome shotgun (WGS) entry which is preliminary data.</text>
</comment>
<feature type="region of interest" description="Disordered" evidence="1">
    <location>
        <begin position="29"/>
        <end position="57"/>
    </location>
</feature>
<protein>
    <recommendedName>
        <fullName evidence="5">Secreted protein</fullName>
    </recommendedName>
</protein>
<feature type="signal peptide" evidence="2">
    <location>
        <begin position="1"/>
        <end position="25"/>
    </location>
</feature>
<feature type="compositionally biased region" description="Polar residues" evidence="1">
    <location>
        <begin position="29"/>
        <end position="54"/>
    </location>
</feature>
<keyword evidence="2" id="KW-0732">Signal</keyword>
<reference evidence="3 4" key="1">
    <citation type="journal article" date="2018" name="New Phytol.">
        <title>Phylogenomics of Endogonaceae and evolution of mycorrhizas within Mucoromycota.</title>
        <authorList>
            <person name="Chang Y."/>
            <person name="Desiro A."/>
            <person name="Na H."/>
            <person name="Sandor L."/>
            <person name="Lipzen A."/>
            <person name="Clum A."/>
            <person name="Barry K."/>
            <person name="Grigoriev I.V."/>
            <person name="Martin F.M."/>
            <person name="Stajich J.E."/>
            <person name="Smith M.E."/>
            <person name="Bonito G."/>
            <person name="Spatafora J.W."/>
        </authorList>
    </citation>
    <scope>NUCLEOTIDE SEQUENCE [LARGE SCALE GENOMIC DNA]</scope>
    <source>
        <strain evidence="3 4">GMNB39</strain>
    </source>
</reference>
<keyword evidence="4" id="KW-1185">Reference proteome</keyword>
<feature type="compositionally biased region" description="Pro residues" evidence="1">
    <location>
        <begin position="176"/>
        <end position="188"/>
    </location>
</feature>
<dbReference type="Proteomes" id="UP000268093">
    <property type="component" value="Unassembled WGS sequence"/>
</dbReference>
<gene>
    <name evidence="3" type="ORF">BC936DRAFT_138341</name>
</gene>
<organism evidence="3 4">
    <name type="scientific">Jimgerdemannia flammicorona</name>
    <dbReference type="NCBI Taxonomy" id="994334"/>
    <lineage>
        <taxon>Eukaryota</taxon>
        <taxon>Fungi</taxon>
        <taxon>Fungi incertae sedis</taxon>
        <taxon>Mucoromycota</taxon>
        <taxon>Mucoromycotina</taxon>
        <taxon>Endogonomycetes</taxon>
        <taxon>Endogonales</taxon>
        <taxon>Endogonaceae</taxon>
        <taxon>Jimgerdemannia</taxon>
    </lineage>
</organism>
<dbReference type="EMBL" id="RBNI01012985">
    <property type="protein sequence ID" value="RUP39557.1"/>
    <property type="molecule type" value="Genomic_DNA"/>
</dbReference>
<proteinExistence type="predicted"/>